<dbReference type="PROSITE" id="PS50011">
    <property type="entry name" value="PROTEIN_KINASE_DOM"/>
    <property type="match status" value="1"/>
</dbReference>
<dbReference type="GO" id="GO:0000407">
    <property type="term" value="C:phagophore assembly site"/>
    <property type="evidence" value="ECO:0007669"/>
    <property type="project" value="TreeGrafter"/>
</dbReference>
<evidence type="ECO:0000256" key="4">
    <source>
        <dbReference type="ARBA" id="ARBA00022840"/>
    </source>
</evidence>
<organism evidence="7 8">
    <name type="scientific">Tritrichomonas foetus</name>
    <dbReference type="NCBI Taxonomy" id="1144522"/>
    <lineage>
        <taxon>Eukaryota</taxon>
        <taxon>Metamonada</taxon>
        <taxon>Parabasalia</taxon>
        <taxon>Tritrichomonadida</taxon>
        <taxon>Tritrichomonadidae</taxon>
        <taxon>Tritrichomonas</taxon>
    </lineage>
</organism>
<dbReference type="InterPro" id="IPR045269">
    <property type="entry name" value="Atg1-like"/>
</dbReference>
<dbReference type="PANTHER" id="PTHR24348:SF22">
    <property type="entry name" value="NON-SPECIFIC SERINE_THREONINE PROTEIN KINASE"/>
    <property type="match status" value="1"/>
</dbReference>
<dbReference type="GO" id="GO:0000045">
    <property type="term" value="P:autophagosome assembly"/>
    <property type="evidence" value="ECO:0007669"/>
    <property type="project" value="TreeGrafter"/>
</dbReference>
<keyword evidence="3" id="KW-0418">Kinase</keyword>
<evidence type="ECO:0000256" key="5">
    <source>
        <dbReference type="SAM" id="MobiDB-lite"/>
    </source>
</evidence>
<comment type="caution">
    <text evidence="7">The sequence shown here is derived from an EMBL/GenBank/DDBJ whole genome shotgun (WGS) entry which is preliminary data.</text>
</comment>
<dbReference type="AlphaFoldDB" id="A0A1J4K925"/>
<dbReference type="InterPro" id="IPR000719">
    <property type="entry name" value="Prot_kinase_dom"/>
</dbReference>
<sequence>MNDPLPDGLSSEIRDYTILSKIGNGRYGTAYKVFSKKYHCEFCMKVITQAEYSSEELTQFLFKKEAETLRRVGHKNVIRLYDYFHEGDYYFIVTEYCSNGTLQSYLDERANANHNQIINSTNDKQNHDSKISPSNANISPISDSINIHSLNNENQSSQINLPSINGNLGTENDTKRNKRHEIQSNTHIIFGPGERGNQKETHYLGMDGDMLYSVFKQIYEAIAFIHSLNIVHRDIKPCNIAFDSLMRPKILDWGYSTVIQEGEKLKSFCGTFPFVAPECLSKAPYDGKKYDMWSLGVTLYMMAFGKMPWKGKLFSEQVESLMNANYDFPENHPNAKPDLMNLIKNLLKVNPNERLSAIEALEHPYFKKCSALVSSPISSSGSHLSQAKICIPNVTVSQILKKSKKVSRSVQGSTSLYTWRKKYNKSAPFFAV</sequence>
<name>A0A1J4K925_9EUKA</name>
<dbReference type="Pfam" id="PF00069">
    <property type="entry name" value="Pkinase"/>
    <property type="match status" value="2"/>
</dbReference>
<evidence type="ECO:0000313" key="8">
    <source>
        <dbReference type="Proteomes" id="UP000179807"/>
    </source>
</evidence>
<dbReference type="SUPFAM" id="SSF56112">
    <property type="entry name" value="Protein kinase-like (PK-like)"/>
    <property type="match status" value="1"/>
</dbReference>
<dbReference type="Proteomes" id="UP000179807">
    <property type="component" value="Unassembled WGS sequence"/>
</dbReference>
<dbReference type="GO" id="GO:0005524">
    <property type="term" value="F:ATP binding"/>
    <property type="evidence" value="ECO:0007669"/>
    <property type="project" value="UniProtKB-KW"/>
</dbReference>
<evidence type="ECO:0000313" key="7">
    <source>
        <dbReference type="EMBL" id="OHT07442.1"/>
    </source>
</evidence>
<dbReference type="PANTHER" id="PTHR24348">
    <property type="entry name" value="SERINE/THREONINE-PROTEIN KINASE UNC-51-RELATED"/>
    <property type="match status" value="1"/>
</dbReference>
<dbReference type="RefSeq" id="XP_068360578.1">
    <property type="nucleotide sequence ID" value="XM_068503693.1"/>
</dbReference>
<evidence type="ECO:0000259" key="6">
    <source>
        <dbReference type="PROSITE" id="PS50011"/>
    </source>
</evidence>
<proteinExistence type="predicted"/>
<feature type="region of interest" description="Disordered" evidence="5">
    <location>
        <begin position="156"/>
        <end position="176"/>
    </location>
</feature>
<dbReference type="GO" id="GO:0016020">
    <property type="term" value="C:membrane"/>
    <property type="evidence" value="ECO:0007669"/>
    <property type="project" value="TreeGrafter"/>
</dbReference>
<accession>A0A1J4K925</accession>
<feature type="domain" description="Protein kinase" evidence="6">
    <location>
        <begin position="16"/>
        <end position="366"/>
    </location>
</feature>
<reference evidence="7" key="1">
    <citation type="submission" date="2016-10" db="EMBL/GenBank/DDBJ databases">
        <authorList>
            <person name="Benchimol M."/>
            <person name="Almeida L.G."/>
            <person name="Vasconcelos A.T."/>
            <person name="Perreira-Neves A."/>
            <person name="Rosa I.A."/>
            <person name="Tasca T."/>
            <person name="Bogo M.R."/>
            <person name="de Souza W."/>
        </authorList>
    </citation>
    <scope>NUCLEOTIDE SEQUENCE [LARGE SCALE GENOMIC DNA]</scope>
    <source>
        <strain evidence="7">K</strain>
    </source>
</reference>
<protein>
    <recommendedName>
        <fullName evidence="6">Protein kinase domain-containing protein</fullName>
    </recommendedName>
</protein>
<dbReference type="GO" id="GO:0004674">
    <property type="term" value="F:protein serine/threonine kinase activity"/>
    <property type="evidence" value="ECO:0007669"/>
    <property type="project" value="InterPro"/>
</dbReference>
<keyword evidence="2" id="KW-0547">Nucleotide-binding</keyword>
<evidence type="ECO:0000256" key="1">
    <source>
        <dbReference type="ARBA" id="ARBA00022679"/>
    </source>
</evidence>
<dbReference type="GO" id="GO:0010506">
    <property type="term" value="P:regulation of autophagy"/>
    <property type="evidence" value="ECO:0007669"/>
    <property type="project" value="InterPro"/>
</dbReference>
<evidence type="ECO:0000256" key="3">
    <source>
        <dbReference type="ARBA" id="ARBA00022777"/>
    </source>
</evidence>
<dbReference type="GeneID" id="94838397"/>
<dbReference type="EMBL" id="MLAK01000696">
    <property type="protein sequence ID" value="OHT07442.1"/>
    <property type="molecule type" value="Genomic_DNA"/>
</dbReference>
<dbReference type="InterPro" id="IPR011009">
    <property type="entry name" value="Kinase-like_dom_sf"/>
</dbReference>
<keyword evidence="4" id="KW-0067">ATP-binding</keyword>
<feature type="compositionally biased region" description="Polar residues" evidence="5">
    <location>
        <begin position="156"/>
        <end position="171"/>
    </location>
</feature>
<gene>
    <name evidence="7" type="ORF">TRFO_24333</name>
</gene>
<dbReference type="GO" id="GO:0005829">
    <property type="term" value="C:cytosol"/>
    <property type="evidence" value="ECO:0007669"/>
    <property type="project" value="TreeGrafter"/>
</dbReference>
<keyword evidence="1" id="KW-0808">Transferase</keyword>
<keyword evidence="8" id="KW-1185">Reference proteome</keyword>
<dbReference type="VEuPathDB" id="TrichDB:TRFO_24333"/>
<dbReference type="GO" id="GO:0005776">
    <property type="term" value="C:autophagosome"/>
    <property type="evidence" value="ECO:0007669"/>
    <property type="project" value="TreeGrafter"/>
</dbReference>
<dbReference type="SMART" id="SM00220">
    <property type="entry name" value="S_TKc"/>
    <property type="match status" value="1"/>
</dbReference>
<evidence type="ECO:0000256" key="2">
    <source>
        <dbReference type="ARBA" id="ARBA00022741"/>
    </source>
</evidence>
<dbReference type="Gene3D" id="1.10.510.10">
    <property type="entry name" value="Transferase(Phosphotransferase) domain 1"/>
    <property type="match status" value="2"/>
</dbReference>